<comment type="subcellular location">
    <subcellularLocation>
        <location evidence="1">Cell membrane</location>
        <topology evidence="1">Multi-pass membrane protein</topology>
    </subcellularLocation>
    <subcellularLocation>
        <location evidence="9">Membrane</location>
        <topology evidence="9">Multi-pass membrane protein</topology>
    </subcellularLocation>
</comment>
<dbReference type="PROSITE" id="PS51257">
    <property type="entry name" value="PROKAR_LIPOPROTEIN"/>
    <property type="match status" value="1"/>
</dbReference>
<feature type="transmembrane region" description="Helical" evidence="11">
    <location>
        <begin position="147"/>
        <end position="166"/>
    </location>
</feature>
<gene>
    <name evidence="14" type="primary">yidC</name>
    <name evidence="14" type="ORF">PQ472_04870</name>
</gene>
<evidence type="ECO:0000313" key="14">
    <source>
        <dbReference type="EMBL" id="WDF83570.1"/>
    </source>
</evidence>
<comment type="similarity">
    <text evidence="9">Belongs to the OXA1/ALB3/YidC family.</text>
</comment>
<feature type="compositionally biased region" description="Basic residues" evidence="10">
    <location>
        <begin position="341"/>
        <end position="351"/>
    </location>
</feature>
<evidence type="ECO:0000256" key="7">
    <source>
        <dbReference type="ARBA" id="ARBA00023136"/>
    </source>
</evidence>
<dbReference type="InterPro" id="IPR001708">
    <property type="entry name" value="YidC/ALB3/OXA1/COX18"/>
</dbReference>
<keyword evidence="2" id="KW-0813">Transport</keyword>
<dbReference type="PANTHER" id="PTHR12428">
    <property type="entry name" value="OXA1"/>
    <property type="match status" value="1"/>
</dbReference>
<dbReference type="RefSeq" id="WP_274261806.1">
    <property type="nucleotide sequence ID" value="NZ_CP117884.1"/>
</dbReference>
<evidence type="ECO:0000256" key="8">
    <source>
        <dbReference type="ARBA" id="ARBA00023186"/>
    </source>
</evidence>
<dbReference type="Proteomes" id="UP001220377">
    <property type="component" value="Chromosome"/>
</dbReference>
<keyword evidence="3" id="KW-1003">Cell membrane</keyword>
<sequence length="351" mass="38745">MKNKTKKLFTLASLSSIMLFLAACGRRATSGQPRIPTGFLYGNLYKYLGHPMQNLLEWFAGLIGGASGYGIAILVFTIIVRLVLMPSMINQQRNMTEQQEKAKVLQPQLKLLQAAGKVANGQQEQMRINGLMQDVYKKNGSSMMPKMGCLALLIQLPIFSALYQAVAYSPDIYKASFFGIQLGKPSMIVTIIATALYLVQGYMSLLSATPDQRKTMRSMVIFSPMMTFFISMASSAGLGLYFLGGGVMMVVQQAIISFMIIPNIRKRLDSEYDKKPPVIVVDATMFDDDGSINDKAPNPDSFSQFAGMAAEAEEGNPDERKRKPRDVTNSASTTEADLRKRNAGKQQRPKN</sequence>
<dbReference type="EMBL" id="CP117884">
    <property type="protein sequence ID" value="WDF83570.1"/>
    <property type="molecule type" value="Genomic_DNA"/>
</dbReference>
<feature type="signal peptide" evidence="12">
    <location>
        <begin position="1"/>
        <end position="22"/>
    </location>
</feature>
<feature type="transmembrane region" description="Helical" evidence="11">
    <location>
        <begin position="55"/>
        <end position="84"/>
    </location>
</feature>
<reference evidence="14 15" key="1">
    <citation type="submission" date="2023-02" db="EMBL/GenBank/DDBJ databases">
        <title>Genome sequence of Lacticaseibacillus sp. KACC 23028.</title>
        <authorList>
            <person name="Kim S."/>
            <person name="Heo J."/>
            <person name="Kwon S.-W."/>
        </authorList>
    </citation>
    <scope>NUCLEOTIDE SEQUENCE [LARGE SCALE GENOMIC DNA]</scope>
    <source>
        <strain evidence="14 15">KACC 23028</strain>
    </source>
</reference>
<evidence type="ECO:0000256" key="11">
    <source>
        <dbReference type="SAM" id="Phobius"/>
    </source>
</evidence>
<evidence type="ECO:0000256" key="10">
    <source>
        <dbReference type="SAM" id="MobiDB-lite"/>
    </source>
</evidence>
<keyword evidence="6 11" id="KW-1133">Transmembrane helix</keyword>
<feature type="chain" id="PRO_5047352008" evidence="12">
    <location>
        <begin position="23"/>
        <end position="351"/>
    </location>
</feature>
<protein>
    <submittedName>
        <fullName evidence="14">Membrane protein insertase YidC</fullName>
    </submittedName>
</protein>
<evidence type="ECO:0000256" key="5">
    <source>
        <dbReference type="ARBA" id="ARBA00022927"/>
    </source>
</evidence>
<evidence type="ECO:0000256" key="1">
    <source>
        <dbReference type="ARBA" id="ARBA00004651"/>
    </source>
</evidence>
<proteinExistence type="inferred from homology"/>
<dbReference type="PANTHER" id="PTHR12428:SF65">
    <property type="entry name" value="CYTOCHROME C OXIDASE ASSEMBLY PROTEIN COX18, MITOCHONDRIAL"/>
    <property type="match status" value="1"/>
</dbReference>
<accession>A0ABY7WWQ6</accession>
<feature type="transmembrane region" description="Helical" evidence="11">
    <location>
        <begin position="186"/>
        <end position="206"/>
    </location>
</feature>
<evidence type="ECO:0000256" key="6">
    <source>
        <dbReference type="ARBA" id="ARBA00022989"/>
    </source>
</evidence>
<evidence type="ECO:0000256" key="3">
    <source>
        <dbReference type="ARBA" id="ARBA00022475"/>
    </source>
</evidence>
<evidence type="ECO:0000256" key="4">
    <source>
        <dbReference type="ARBA" id="ARBA00022692"/>
    </source>
</evidence>
<dbReference type="CDD" id="cd20070">
    <property type="entry name" value="5TM_YidC_Alb3"/>
    <property type="match status" value="1"/>
</dbReference>
<keyword evidence="7 11" id="KW-0472">Membrane</keyword>
<evidence type="ECO:0000256" key="2">
    <source>
        <dbReference type="ARBA" id="ARBA00022448"/>
    </source>
</evidence>
<evidence type="ECO:0000256" key="9">
    <source>
        <dbReference type="RuleBase" id="RU003945"/>
    </source>
</evidence>
<keyword evidence="8" id="KW-0143">Chaperone</keyword>
<feature type="transmembrane region" description="Helical" evidence="11">
    <location>
        <begin position="240"/>
        <end position="261"/>
    </location>
</feature>
<keyword evidence="4 9" id="KW-0812">Transmembrane</keyword>
<evidence type="ECO:0000259" key="13">
    <source>
        <dbReference type="Pfam" id="PF02096"/>
    </source>
</evidence>
<feature type="domain" description="Membrane insertase YidC/Oxa/ALB C-terminal" evidence="13">
    <location>
        <begin position="69"/>
        <end position="256"/>
    </location>
</feature>
<keyword evidence="5" id="KW-0653">Protein transport</keyword>
<dbReference type="NCBIfam" id="TIGR03592">
    <property type="entry name" value="yidC_oxa1_cterm"/>
    <property type="match status" value="1"/>
</dbReference>
<feature type="region of interest" description="Disordered" evidence="10">
    <location>
        <begin position="290"/>
        <end position="351"/>
    </location>
</feature>
<dbReference type="InterPro" id="IPR028055">
    <property type="entry name" value="YidC/Oxa/ALB_C"/>
</dbReference>
<evidence type="ECO:0000313" key="15">
    <source>
        <dbReference type="Proteomes" id="UP001220377"/>
    </source>
</evidence>
<name>A0ABY7WWQ6_9LACO</name>
<dbReference type="InterPro" id="IPR047196">
    <property type="entry name" value="YidC_ALB_C"/>
</dbReference>
<keyword evidence="15" id="KW-1185">Reference proteome</keyword>
<keyword evidence="12" id="KW-0732">Signal</keyword>
<dbReference type="Pfam" id="PF02096">
    <property type="entry name" value="60KD_IMP"/>
    <property type="match status" value="1"/>
</dbReference>
<organism evidence="14 15">
    <name type="scientific">Lacticaseibacillus pabuli</name>
    <dbReference type="NCBI Taxonomy" id="3025672"/>
    <lineage>
        <taxon>Bacteria</taxon>
        <taxon>Bacillati</taxon>
        <taxon>Bacillota</taxon>
        <taxon>Bacilli</taxon>
        <taxon>Lactobacillales</taxon>
        <taxon>Lactobacillaceae</taxon>
        <taxon>Lacticaseibacillus</taxon>
    </lineage>
</organism>
<evidence type="ECO:0000256" key="12">
    <source>
        <dbReference type="SAM" id="SignalP"/>
    </source>
</evidence>